<evidence type="ECO:0000313" key="2">
    <source>
        <dbReference type="EMBL" id="AEV30027.1"/>
    </source>
</evidence>
<dbReference type="Pfam" id="PF13480">
    <property type="entry name" value="Acetyltransf_6"/>
    <property type="match status" value="1"/>
</dbReference>
<dbReference type="HOGENOM" id="CLU_449703_0_0_12"/>
<dbReference type="RefSeq" id="WP_014270868.1">
    <property type="nucleotide sequence ID" value="NC_016633.1"/>
</dbReference>
<dbReference type="KEGG" id="sgp:SpiGrapes_2251"/>
<dbReference type="Pfam" id="PF00583">
    <property type="entry name" value="Acetyltransf_1"/>
    <property type="match status" value="1"/>
</dbReference>
<dbReference type="AlphaFoldDB" id="G8QS97"/>
<dbReference type="InterPro" id="IPR016181">
    <property type="entry name" value="Acyl_CoA_acyltransferase"/>
</dbReference>
<reference evidence="2 3" key="1">
    <citation type="submission" date="2011-11" db="EMBL/GenBank/DDBJ databases">
        <title>Complete sequence of Spirochaeta sp. grapes.</title>
        <authorList>
            <consortium name="US DOE Joint Genome Institute"/>
            <person name="Lucas S."/>
            <person name="Han J."/>
            <person name="Lapidus A."/>
            <person name="Cheng J.-F."/>
            <person name="Goodwin L."/>
            <person name="Pitluck S."/>
            <person name="Peters L."/>
            <person name="Ovchinnikova G."/>
            <person name="Munk A.C."/>
            <person name="Detter J.C."/>
            <person name="Han C."/>
            <person name="Tapia R."/>
            <person name="Land M."/>
            <person name="Hauser L."/>
            <person name="Kyrpides N."/>
            <person name="Ivanova N."/>
            <person name="Pagani I."/>
            <person name="Ritalahtilisa K."/>
            <person name="Loeffler F."/>
            <person name="Woyke T."/>
        </authorList>
    </citation>
    <scope>NUCLEOTIDE SEQUENCE [LARGE SCALE GENOMIC DNA]</scope>
    <source>
        <strain evidence="3">ATCC BAA-1885 / DSM 22778 / Grapes</strain>
    </source>
</reference>
<evidence type="ECO:0000259" key="1">
    <source>
        <dbReference type="PROSITE" id="PS51186"/>
    </source>
</evidence>
<dbReference type="Gene3D" id="3.40.630.30">
    <property type="match status" value="1"/>
</dbReference>
<proteinExistence type="predicted"/>
<dbReference type="eggNOG" id="COG5653">
    <property type="taxonomic scope" value="Bacteria"/>
</dbReference>
<name>G8QS97_SPHPG</name>
<protein>
    <recommendedName>
        <fullName evidence="1">N-acetyltransferase domain-containing protein</fullName>
    </recommendedName>
</protein>
<dbReference type="InterPro" id="IPR000182">
    <property type="entry name" value="GNAT_dom"/>
</dbReference>
<dbReference type="GO" id="GO:0016747">
    <property type="term" value="F:acyltransferase activity, transferring groups other than amino-acyl groups"/>
    <property type="evidence" value="ECO:0007669"/>
    <property type="project" value="InterPro"/>
</dbReference>
<dbReference type="OrthoDB" id="508458at2"/>
<dbReference type="Proteomes" id="UP000005632">
    <property type="component" value="Chromosome"/>
</dbReference>
<sequence length="607" mass="70034">MITKKAEFAPRLSLVALRKLTRRLHVGNGLFDYSQTGLFQVPVQVAEVSVNEFYSVVPGTIENIKAMAKCRKMEDEAQGEKLFAGRLQKGALCFVLLDVSGNLVGYGWVMTSVNLFEDDERYTLCCSRQQAYIFDTFIQAEERGKQLYRFLISGIQEALQKEGRTEFFVLIDKANTISIRAHRKLGVLELEWYRYFCLFGVTFQSLHAKQRTRRRLGVFHGPRLFESFSLPSADISDFSLSVTALESETDWVPHCDAISQLELDLHGTLSPFHLFSAAHIWWKSDILGRYPLFLIEIAKGPDRKLVGYGLFRLVTDTTRFGKPKELIAFDDLYFMDNCFFVHSLDLCHYTLQKILEERRNSQNIRKITGADLISWHRMPPSELVLETSAIFSRWAVKKEADYPIVEIHDAQAFFSGAIAIHNLHDIKKQEKRIRNAFSEVPKLNSIDLGLLDEASFTRESTEFLELLRKTWQYKWMEESPKVDVAVYESKLIDYTKVWAGSLFPVLYFLDLGEKHIAFLYALRAKDRCWCLMIGYDPDFKTYSPGKTVFLGMLRNMSESGVKQFHLGGNVVGWKNDWQSYCSQVYVQEYFFNPKGILFNGLKILLGR</sequence>
<dbReference type="EMBL" id="CP003155">
    <property type="protein sequence ID" value="AEV30027.1"/>
    <property type="molecule type" value="Genomic_DNA"/>
</dbReference>
<organism evidence="2 3">
    <name type="scientific">Sphaerochaeta pleomorpha (strain ATCC BAA-1885 / DSM 22778 / Grapes)</name>
    <dbReference type="NCBI Taxonomy" id="158190"/>
    <lineage>
        <taxon>Bacteria</taxon>
        <taxon>Pseudomonadati</taxon>
        <taxon>Spirochaetota</taxon>
        <taxon>Spirochaetia</taxon>
        <taxon>Spirochaetales</taxon>
        <taxon>Sphaerochaetaceae</taxon>
        <taxon>Sphaerochaeta</taxon>
    </lineage>
</organism>
<dbReference type="STRING" id="158190.SpiGrapes_2251"/>
<accession>G8QS97</accession>
<gene>
    <name evidence="2" type="ordered locus">SpiGrapes_2251</name>
</gene>
<dbReference type="PROSITE" id="PS51186">
    <property type="entry name" value="GNAT"/>
    <property type="match status" value="1"/>
</dbReference>
<feature type="domain" description="N-acetyltransferase" evidence="1">
    <location>
        <begin position="54"/>
        <end position="204"/>
    </location>
</feature>
<dbReference type="InterPro" id="IPR038740">
    <property type="entry name" value="BioF2-like_GNAT_dom"/>
</dbReference>
<evidence type="ECO:0000313" key="3">
    <source>
        <dbReference type="Proteomes" id="UP000005632"/>
    </source>
</evidence>
<dbReference type="SUPFAM" id="SSF55729">
    <property type="entry name" value="Acyl-CoA N-acyltransferases (Nat)"/>
    <property type="match status" value="2"/>
</dbReference>
<keyword evidence="3" id="KW-1185">Reference proteome</keyword>